<comment type="caution">
    <text evidence="1">The sequence shown here is derived from an EMBL/GenBank/DDBJ whole genome shotgun (WGS) entry which is preliminary data.</text>
</comment>
<dbReference type="Proteomes" id="UP000003379">
    <property type="component" value="Unassembled WGS sequence"/>
</dbReference>
<reference evidence="1 2" key="1">
    <citation type="submission" date="2011-08" db="EMBL/GenBank/DDBJ databases">
        <title>The Genome Sequence of Eubacteriaceae bacterium CM5.</title>
        <authorList>
            <consortium name="The Broad Institute Genome Sequencing Platform"/>
            <person name="Earl A."/>
            <person name="Ward D."/>
            <person name="Feldgarden M."/>
            <person name="Gevers D."/>
            <person name="Sizova M."/>
            <person name="Hazen A."/>
            <person name="Epstein S."/>
            <person name="Young S.K."/>
            <person name="Zeng Q."/>
            <person name="Gargeya S."/>
            <person name="Fitzgerald M."/>
            <person name="Haas B."/>
            <person name="Abouelleil A."/>
            <person name="Alvarado L."/>
            <person name="Arachchi H.M."/>
            <person name="Berlin A."/>
            <person name="Brown A."/>
            <person name="Chapman S.B."/>
            <person name="Chen Z."/>
            <person name="Dunbar C."/>
            <person name="Freedman E."/>
            <person name="Gearin G."/>
            <person name="Gellesch M."/>
            <person name="Goldberg J."/>
            <person name="Griggs A."/>
            <person name="Gujja S."/>
            <person name="Heiman D."/>
            <person name="Howarth C."/>
            <person name="Larson L."/>
            <person name="Lui A."/>
            <person name="MacDonald P.J.P."/>
            <person name="Montmayeur A."/>
            <person name="Murphy C."/>
            <person name="Neiman D."/>
            <person name="Pearson M."/>
            <person name="Priest M."/>
            <person name="Roberts A."/>
            <person name="Saif S."/>
            <person name="Shea T."/>
            <person name="Shenoy N."/>
            <person name="Sisk P."/>
            <person name="Stolte C."/>
            <person name="Sykes S."/>
            <person name="Wortman J."/>
            <person name="Nusbaum C."/>
            <person name="Birren B."/>
        </authorList>
    </citation>
    <scope>NUCLEOTIDE SEQUENCE [LARGE SCALE GENOMIC DNA]</scope>
    <source>
        <strain evidence="1 2">CM5</strain>
    </source>
</reference>
<dbReference type="Gene3D" id="2.30.110.40">
    <property type="entry name" value="Phage tail tube protein"/>
    <property type="match status" value="1"/>
</dbReference>
<dbReference type="HOGENOM" id="CLU_139219_0_0_9"/>
<dbReference type="SUPFAM" id="SSF69279">
    <property type="entry name" value="Phage tail proteins"/>
    <property type="match status" value="1"/>
</dbReference>
<dbReference type="EMBL" id="AFZG01000015">
    <property type="protein sequence ID" value="EHL19781.1"/>
    <property type="molecule type" value="Genomic_DNA"/>
</dbReference>
<dbReference type="InterPro" id="IPR018989">
    <property type="entry name" value="DUF2001"/>
</dbReference>
<sequence length="156" mass="17613">MAFMDAKDAITGSLGECYITIEGKRYNFAQAINVEAVLEKTKTEVPILGKTGRGNKATGWKGSGSLEMHYNTSIIRELAIRYAKTGQDFYFDLQVTNEDPTSTIGRQTVILKDCNSDKIILTKIAVEDDYLKEEFDFTFEDVEMPEQFSILKEMNV</sequence>
<dbReference type="Pfam" id="PF09393">
    <property type="entry name" value="DUF2001"/>
    <property type="match status" value="1"/>
</dbReference>
<dbReference type="AlphaFoldDB" id="G9XBD0"/>
<evidence type="ECO:0008006" key="3">
    <source>
        <dbReference type="Google" id="ProtNLM"/>
    </source>
</evidence>
<organism evidence="1 2">
    <name type="scientific">Peptoanaerobacter stomatis</name>
    <dbReference type="NCBI Taxonomy" id="796937"/>
    <lineage>
        <taxon>Bacteria</taxon>
        <taxon>Bacillati</taxon>
        <taxon>Bacillota</taxon>
        <taxon>Clostridia</taxon>
        <taxon>Peptostreptococcales</taxon>
        <taxon>Filifactoraceae</taxon>
        <taxon>Peptoanaerobacter</taxon>
    </lineage>
</organism>
<dbReference type="PATRIC" id="fig|796940.3.peg.580"/>
<dbReference type="RefSeq" id="WP_009529300.1">
    <property type="nucleotide sequence ID" value="NZ_JH414605.1"/>
</dbReference>
<gene>
    <name evidence="1" type="ORF">HMPREF9628_01297</name>
</gene>
<dbReference type="InterPro" id="IPR038628">
    <property type="entry name" value="XkdM-like_sf"/>
</dbReference>
<evidence type="ECO:0000313" key="1">
    <source>
        <dbReference type="EMBL" id="EHL19781.1"/>
    </source>
</evidence>
<proteinExistence type="predicted"/>
<evidence type="ECO:0000313" key="2">
    <source>
        <dbReference type="Proteomes" id="UP000003379"/>
    </source>
</evidence>
<protein>
    <recommendedName>
        <fullName evidence="3">Core tail protein</fullName>
    </recommendedName>
</protein>
<name>G9XBD0_9FIRM</name>
<accession>G9XBD0</accession>